<evidence type="ECO:0000313" key="9">
    <source>
        <dbReference type="Proteomes" id="UP000075374"/>
    </source>
</evidence>
<dbReference type="GO" id="GO:0008757">
    <property type="term" value="F:S-adenosylmethionine-dependent methyltransferase activity"/>
    <property type="evidence" value="ECO:0007669"/>
    <property type="project" value="InterPro"/>
</dbReference>
<dbReference type="InterPro" id="IPR011023">
    <property type="entry name" value="Nop2p"/>
</dbReference>
<evidence type="ECO:0000256" key="5">
    <source>
        <dbReference type="ARBA" id="ARBA00022884"/>
    </source>
</evidence>
<dbReference type="EMBL" id="LTBB01000012">
    <property type="protein sequence ID" value="KYH28221.1"/>
    <property type="molecule type" value="Genomic_DNA"/>
</dbReference>
<evidence type="ECO:0000256" key="1">
    <source>
        <dbReference type="ARBA" id="ARBA00007494"/>
    </source>
</evidence>
<keyword evidence="9" id="KW-1185">Reference proteome</keyword>
<dbReference type="SUPFAM" id="SSF53335">
    <property type="entry name" value="S-adenosyl-L-methionine-dependent methyltransferases"/>
    <property type="match status" value="1"/>
</dbReference>
<organism evidence="8 9">
    <name type="scientific">Clostridium colicanis DSM 13634</name>
    <dbReference type="NCBI Taxonomy" id="1121305"/>
    <lineage>
        <taxon>Bacteria</taxon>
        <taxon>Bacillati</taxon>
        <taxon>Bacillota</taxon>
        <taxon>Clostridia</taxon>
        <taxon>Eubacteriales</taxon>
        <taxon>Clostridiaceae</taxon>
        <taxon>Clostridium</taxon>
    </lineage>
</organism>
<dbReference type="CDD" id="cd02440">
    <property type="entry name" value="AdoMet_MTases"/>
    <property type="match status" value="1"/>
</dbReference>
<dbReference type="InterPro" id="IPR001678">
    <property type="entry name" value="MeTrfase_RsmB-F_NOP2_dom"/>
</dbReference>
<evidence type="ECO:0000313" key="8">
    <source>
        <dbReference type="EMBL" id="KYH28221.1"/>
    </source>
</evidence>
<evidence type="ECO:0000256" key="4">
    <source>
        <dbReference type="ARBA" id="ARBA00022691"/>
    </source>
</evidence>
<dbReference type="EC" id="2.1.1.178" evidence="8"/>
<dbReference type="GO" id="GO:0008173">
    <property type="term" value="F:RNA methyltransferase activity"/>
    <property type="evidence" value="ECO:0007669"/>
    <property type="project" value="InterPro"/>
</dbReference>
<proteinExistence type="inferred from homology"/>
<evidence type="ECO:0000256" key="6">
    <source>
        <dbReference type="PROSITE-ProRule" id="PRU01023"/>
    </source>
</evidence>
<dbReference type="Gene3D" id="3.40.50.150">
    <property type="entry name" value="Vaccinia Virus protein VP39"/>
    <property type="match status" value="1"/>
</dbReference>
<keyword evidence="3 6" id="KW-0808">Transferase</keyword>
<dbReference type="InterPro" id="IPR023267">
    <property type="entry name" value="RCMT"/>
</dbReference>
<protein>
    <submittedName>
        <fullName evidence="8">Ribosomal RNA small subunit methyltransferase F</fullName>
        <ecNumber evidence="8">2.1.1.178</ecNumber>
    </submittedName>
</protein>
<dbReference type="RefSeq" id="WP_061858977.1">
    <property type="nucleotide sequence ID" value="NZ_LTBB01000012.1"/>
</dbReference>
<reference evidence="8 9" key="1">
    <citation type="submission" date="2016-02" db="EMBL/GenBank/DDBJ databases">
        <title>Genome sequence of Clostridium colicanis DSM 13634.</title>
        <authorList>
            <person name="Poehlein A."/>
            <person name="Daniel R."/>
        </authorList>
    </citation>
    <scope>NUCLEOTIDE SEQUENCE [LARGE SCALE GENOMIC DNA]</scope>
    <source>
        <strain evidence="8 9">DSM 13634</strain>
    </source>
</reference>
<dbReference type="GO" id="GO:0006396">
    <property type="term" value="P:RNA processing"/>
    <property type="evidence" value="ECO:0007669"/>
    <property type="project" value="InterPro"/>
</dbReference>
<sequence>MEISGVRGKLPDEFIEILYTLYSPITVDGILRSYKNGRKTTFRVNTLKASVKEVLEDMRKGGIKFSNSSLMREAFIVSKGGERKISKLSSYKEGKIYMQNLSSMLPPLFLDLEKDINILDMCAAPGSKTTEMAAMLNNRCKIIANEIDDIRRERLKYNVKKLGASCIEVIGGDGRRLGALFPEAFDRVLLDAPCSGEGTITMKEPRTYKGWNKTIVRRHSKLQKELLESGINALKPGGILVYSTCTISPEENEEVIDEIINKYKNLRILELNFTVKNSINGITKYKGSTYNRNLSKALRVIPDEYMEGFFLCKIRKK</sequence>
<feature type="active site" description="Nucleophile" evidence="6">
    <location>
        <position position="245"/>
    </location>
</feature>
<keyword evidence="4 6" id="KW-0949">S-adenosyl-L-methionine</keyword>
<comment type="caution">
    <text evidence="8">The sequence shown here is derived from an EMBL/GenBank/DDBJ whole genome shotgun (WGS) entry which is preliminary data.</text>
</comment>
<accession>A0A151AKR8</accession>
<dbReference type="GO" id="GO:0001510">
    <property type="term" value="P:RNA methylation"/>
    <property type="evidence" value="ECO:0007669"/>
    <property type="project" value="InterPro"/>
</dbReference>
<dbReference type="PANTHER" id="PTHR22807:SF30">
    <property type="entry name" value="28S RRNA (CYTOSINE(4447)-C(5))-METHYLTRANSFERASE-RELATED"/>
    <property type="match status" value="1"/>
</dbReference>
<name>A0A151AKR8_9CLOT</name>
<gene>
    <name evidence="8" type="primary">rsmF</name>
    <name evidence="8" type="ORF">CLCOL_21740</name>
</gene>
<evidence type="ECO:0000256" key="2">
    <source>
        <dbReference type="ARBA" id="ARBA00022603"/>
    </source>
</evidence>
<evidence type="ECO:0000259" key="7">
    <source>
        <dbReference type="PROSITE" id="PS51686"/>
    </source>
</evidence>
<dbReference type="PATRIC" id="fig|1121305.3.peg.2175"/>
<keyword evidence="2 6" id="KW-0489">Methyltransferase</keyword>
<feature type="binding site" evidence="6">
    <location>
        <position position="173"/>
    </location>
    <ligand>
        <name>S-adenosyl-L-methionine</name>
        <dbReference type="ChEBI" id="CHEBI:59789"/>
    </ligand>
</feature>
<dbReference type="PROSITE" id="PS01153">
    <property type="entry name" value="NOL1_NOP2_SUN"/>
    <property type="match status" value="1"/>
</dbReference>
<comment type="similarity">
    <text evidence="1 6">Belongs to the class I-like SAM-binding methyltransferase superfamily. RsmB/NOP family.</text>
</comment>
<evidence type="ECO:0000256" key="3">
    <source>
        <dbReference type="ARBA" id="ARBA00022679"/>
    </source>
</evidence>
<feature type="binding site" evidence="6">
    <location>
        <position position="146"/>
    </location>
    <ligand>
        <name>S-adenosyl-L-methionine</name>
        <dbReference type="ChEBI" id="CHEBI:59789"/>
    </ligand>
</feature>
<feature type="binding site" evidence="6">
    <location>
        <begin position="122"/>
        <end position="128"/>
    </location>
    <ligand>
        <name>S-adenosyl-L-methionine</name>
        <dbReference type="ChEBI" id="CHEBI:59789"/>
    </ligand>
</feature>
<feature type="binding site" evidence="6">
    <location>
        <position position="191"/>
    </location>
    <ligand>
        <name>S-adenosyl-L-methionine</name>
        <dbReference type="ChEBI" id="CHEBI:59789"/>
    </ligand>
</feature>
<dbReference type="Proteomes" id="UP000075374">
    <property type="component" value="Unassembled WGS sequence"/>
</dbReference>
<dbReference type="NCBIfam" id="TIGR00446">
    <property type="entry name" value="nop2p"/>
    <property type="match status" value="1"/>
</dbReference>
<dbReference type="GO" id="GO:0003723">
    <property type="term" value="F:RNA binding"/>
    <property type="evidence" value="ECO:0007669"/>
    <property type="project" value="UniProtKB-UniRule"/>
</dbReference>
<dbReference type="Pfam" id="PF01189">
    <property type="entry name" value="Methyltr_RsmB-F"/>
    <property type="match status" value="1"/>
</dbReference>
<dbReference type="PRINTS" id="PR02008">
    <property type="entry name" value="RCMTFAMILY"/>
</dbReference>
<dbReference type="Gene3D" id="3.30.70.1170">
    <property type="entry name" value="Sun protein, domain 3"/>
    <property type="match status" value="1"/>
</dbReference>
<dbReference type="InterPro" id="IPR029063">
    <property type="entry name" value="SAM-dependent_MTases_sf"/>
</dbReference>
<keyword evidence="5 6" id="KW-0694">RNA-binding</keyword>
<feature type="domain" description="SAM-dependent MTase RsmB/NOP-type" evidence="7">
    <location>
        <begin position="30"/>
        <end position="317"/>
    </location>
</feature>
<dbReference type="PROSITE" id="PS51686">
    <property type="entry name" value="SAM_MT_RSMB_NOP"/>
    <property type="match status" value="1"/>
</dbReference>
<dbReference type="InterPro" id="IPR049560">
    <property type="entry name" value="MeTrfase_RsmB-F_NOP2_cat"/>
</dbReference>
<dbReference type="AlphaFoldDB" id="A0A151AKR8"/>
<dbReference type="PANTHER" id="PTHR22807">
    <property type="entry name" value="NOP2 YEAST -RELATED NOL1/NOP2/FMU SUN DOMAIN-CONTAINING"/>
    <property type="match status" value="1"/>
</dbReference>
<dbReference type="STRING" id="1121305.CLCOL_21740"/>
<dbReference type="InterPro" id="IPR018314">
    <property type="entry name" value="RsmB/NOL1/NOP2-like_CS"/>
</dbReference>